<dbReference type="NCBIfam" id="TIGR03402">
    <property type="entry name" value="FeS_nifS"/>
    <property type="match status" value="1"/>
</dbReference>
<dbReference type="InterPro" id="IPR015421">
    <property type="entry name" value="PyrdxlP-dep_Trfase_major"/>
</dbReference>
<dbReference type="PANTHER" id="PTHR11601:SF34">
    <property type="entry name" value="CYSTEINE DESULFURASE"/>
    <property type="match status" value="1"/>
</dbReference>
<dbReference type="InterPro" id="IPR016454">
    <property type="entry name" value="Cysteine_dSase"/>
</dbReference>
<accession>A0A933MHS9</accession>
<keyword evidence="4 10" id="KW-0808">Transferase</keyword>
<keyword evidence="8 10" id="KW-0411">Iron-sulfur</keyword>
<comment type="similarity">
    <text evidence="2 10">Belongs to the class-V pyridoxal-phosphate-dependent aminotransferase family. NifS/IscS subfamily.</text>
</comment>
<dbReference type="GO" id="GO:0006520">
    <property type="term" value="P:amino acid metabolic process"/>
    <property type="evidence" value="ECO:0007669"/>
    <property type="project" value="InterPro"/>
</dbReference>
<comment type="cofactor">
    <cofactor evidence="1 10">
        <name>pyridoxal 5'-phosphate</name>
        <dbReference type="ChEBI" id="CHEBI:597326"/>
    </cofactor>
</comment>
<evidence type="ECO:0000259" key="11">
    <source>
        <dbReference type="Pfam" id="PF00266"/>
    </source>
</evidence>
<protein>
    <recommendedName>
        <fullName evidence="10">Cysteine desulfurase</fullName>
        <ecNumber evidence="10">2.8.1.7</ecNumber>
    </recommendedName>
    <alternativeName>
        <fullName evidence="10">Nitrogenase metalloclusters biosynthesis protein NifS</fullName>
    </alternativeName>
</protein>
<dbReference type="Gene3D" id="3.90.1150.10">
    <property type="entry name" value="Aspartate Aminotransferase, domain 1"/>
    <property type="match status" value="1"/>
</dbReference>
<name>A0A933MHS9_UNCT6</name>
<dbReference type="AlphaFoldDB" id="A0A933MHS9"/>
<evidence type="ECO:0000256" key="6">
    <source>
        <dbReference type="ARBA" id="ARBA00022898"/>
    </source>
</evidence>
<gene>
    <name evidence="12" type="primary">nifS</name>
    <name evidence="12" type="ORF">HY768_04065</name>
</gene>
<dbReference type="InterPro" id="IPR015422">
    <property type="entry name" value="PyrdxlP-dep_Trfase_small"/>
</dbReference>
<evidence type="ECO:0000256" key="7">
    <source>
        <dbReference type="ARBA" id="ARBA00023004"/>
    </source>
</evidence>
<dbReference type="InterPro" id="IPR015424">
    <property type="entry name" value="PyrdxlP-dep_Trfase"/>
</dbReference>
<dbReference type="FunFam" id="3.40.640.10:FF:000084">
    <property type="entry name" value="IscS-like cysteine desulfurase"/>
    <property type="match status" value="1"/>
</dbReference>
<dbReference type="PIRSF" id="PIRSF005572">
    <property type="entry name" value="NifS"/>
    <property type="match status" value="1"/>
</dbReference>
<dbReference type="Pfam" id="PF00266">
    <property type="entry name" value="Aminotran_5"/>
    <property type="match status" value="1"/>
</dbReference>
<dbReference type="GO" id="GO:0046872">
    <property type="term" value="F:metal ion binding"/>
    <property type="evidence" value="ECO:0007669"/>
    <property type="project" value="UniProtKB-KW"/>
</dbReference>
<evidence type="ECO:0000256" key="4">
    <source>
        <dbReference type="ARBA" id="ARBA00022679"/>
    </source>
</evidence>
<comment type="caution">
    <text evidence="12">The sequence shown here is derived from an EMBL/GenBank/DDBJ whole genome shotgun (WGS) entry which is preliminary data.</text>
</comment>
<dbReference type="NCBIfam" id="NF002806">
    <property type="entry name" value="PRK02948.1"/>
    <property type="match status" value="1"/>
</dbReference>
<dbReference type="SUPFAM" id="SSF53383">
    <property type="entry name" value="PLP-dependent transferases"/>
    <property type="match status" value="1"/>
</dbReference>
<proteinExistence type="inferred from homology"/>
<evidence type="ECO:0000256" key="5">
    <source>
        <dbReference type="ARBA" id="ARBA00022723"/>
    </source>
</evidence>
<dbReference type="EMBL" id="JACQXR010000048">
    <property type="protein sequence ID" value="MBI4726392.1"/>
    <property type="molecule type" value="Genomic_DNA"/>
</dbReference>
<dbReference type="PANTHER" id="PTHR11601">
    <property type="entry name" value="CYSTEINE DESULFURYLASE FAMILY MEMBER"/>
    <property type="match status" value="1"/>
</dbReference>
<evidence type="ECO:0000256" key="8">
    <source>
        <dbReference type="ARBA" id="ARBA00023014"/>
    </source>
</evidence>
<evidence type="ECO:0000256" key="3">
    <source>
        <dbReference type="ARBA" id="ARBA00011738"/>
    </source>
</evidence>
<comment type="subunit">
    <text evidence="3">Homodimer.</text>
</comment>
<dbReference type="InterPro" id="IPR000192">
    <property type="entry name" value="Aminotrans_V_dom"/>
</dbReference>
<sequence>MPAIYFDHNATTPVRPEVLEAMLPFYQNGYGNASSLYALGREARQAIEESRRKIAAVLNCEPAEIVFTGSGTEADNHAIKGVFFANRVGRSGLVTSKIEHHAVLHSFEYLEKHHGAKTVYLGVDGEGLVDLEGLSQAITPETALVSIMHANNEVGAIQPLPEISKICRDQNVYLHTDAVQTFGKIETDVKKLGVNLLSLSGHKIYAPKGVGALYIKKGTRIHPLIHGGGHEKNRRAGTENVAGIVALARAAELAAGERESQALKLTELRERLWQGLQKNISHLRRNSPSDLGLPGTLNVSFEFIEGESILLLLDIKGIAASSGSACTSGSLEPSHVLAAMGVPTETAQGSVRFSLGRENTEQEVDYVIAELPAIISRLRQMSPIAPRESCRINDKSS</sequence>
<evidence type="ECO:0000256" key="10">
    <source>
        <dbReference type="RuleBase" id="RU364075"/>
    </source>
</evidence>
<comment type="catalytic activity">
    <reaction evidence="9 10">
        <text>(sulfur carrier)-H + L-cysteine = (sulfur carrier)-SH + L-alanine</text>
        <dbReference type="Rhea" id="RHEA:43892"/>
        <dbReference type="Rhea" id="RHEA-COMP:14737"/>
        <dbReference type="Rhea" id="RHEA-COMP:14739"/>
        <dbReference type="ChEBI" id="CHEBI:29917"/>
        <dbReference type="ChEBI" id="CHEBI:35235"/>
        <dbReference type="ChEBI" id="CHEBI:57972"/>
        <dbReference type="ChEBI" id="CHEBI:64428"/>
        <dbReference type="EC" id="2.8.1.7"/>
    </reaction>
</comment>
<keyword evidence="6 10" id="KW-0663">Pyridoxal phosphate</keyword>
<reference evidence="12" key="1">
    <citation type="submission" date="2020-07" db="EMBL/GenBank/DDBJ databases">
        <title>Huge and variable diversity of episymbiotic CPR bacteria and DPANN archaea in groundwater ecosystems.</title>
        <authorList>
            <person name="He C.Y."/>
            <person name="Keren R."/>
            <person name="Whittaker M."/>
            <person name="Farag I.F."/>
            <person name="Doudna J."/>
            <person name="Cate J.H.D."/>
            <person name="Banfield J.F."/>
        </authorList>
    </citation>
    <scope>NUCLEOTIDE SEQUENCE</scope>
    <source>
        <strain evidence="12">NC_groundwater_1520_Pr4_B-0.1um_53_5</strain>
    </source>
</reference>
<dbReference type="EC" id="2.8.1.7" evidence="10"/>
<evidence type="ECO:0000313" key="13">
    <source>
        <dbReference type="Proteomes" id="UP000736328"/>
    </source>
</evidence>
<evidence type="ECO:0000256" key="9">
    <source>
        <dbReference type="ARBA" id="ARBA00050776"/>
    </source>
</evidence>
<keyword evidence="7 10" id="KW-0408">Iron</keyword>
<organism evidence="12 13">
    <name type="scientific">candidate division TA06 bacterium</name>
    <dbReference type="NCBI Taxonomy" id="2250710"/>
    <lineage>
        <taxon>Bacteria</taxon>
        <taxon>Bacteria division TA06</taxon>
    </lineage>
</organism>
<feature type="domain" description="Aminotransferase class V" evidence="11">
    <location>
        <begin position="4"/>
        <end position="367"/>
    </location>
</feature>
<keyword evidence="5 10" id="KW-0479">Metal-binding</keyword>
<dbReference type="Gene3D" id="3.40.640.10">
    <property type="entry name" value="Type I PLP-dependent aspartate aminotransferase-like (Major domain)"/>
    <property type="match status" value="1"/>
</dbReference>
<evidence type="ECO:0000313" key="12">
    <source>
        <dbReference type="EMBL" id="MBI4726392.1"/>
    </source>
</evidence>
<evidence type="ECO:0000256" key="1">
    <source>
        <dbReference type="ARBA" id="ARBA00001933"/>
    </source>
</evidence>
<comment type="function">
    <text evidence="10">Catalyzes the removal of elemental sulfur atoms from cysteine to produce alanine.</text>
</comment>
<dbReference type="GO" id="GO:0031071">
    <property type="term" value="F:cysteine desulfurase activity"/>
    <property type="evidence" value="ECO:0007669"/>
    <property type="project" value="UniProtKB-EC"/>
</dbReference>
<evidence type="ECO:0000256" key="2">
    <source>
        <dbReference type="ARBA" id="ARBA00006490"/>
    </source>
</evidence>
<dbReference type="Proteomes" id="UP000736328">
    <property type="component" value="Unassembled WGS sequence"/>
</dbReference>
<dbReference type="Gene3D" id="1.10.260.50">
    <property type="match status" value="1"/>
</dbReference>
<dbReference type="InterPro" id="IPR017772">
    <property type="entry name" value="Cys_deSase_NifS_bac/arc"/>
</dbReference>
<dbReference type="GO" id="GO:0030170">
    <property type="term" value="F:pyridoxal phosphate binding"/>
    <property type="evidence" value="ECO:0007669"/>
    <property type="project" value="InterPro"/>
</dbReference>
<dbReference type="GO" id="GO:0051536">
    <property type="term" value="F:iron-sulfur cluster binding"/>
    <property type="evidence" value="ECO:0007669"/>
    <property type="project" value="UniProtKB-KW"/>
</dbReference>